<organism evidence="3">
    <name type="scientific">Laccaria bicolor (strain S238N-H82 / ATCC MYA-4686)</name>
    <name type="common">Bicoloured deceiver</name>
    <name type="synonym">Laccaria laccata var. bicolor</name>
    <dbReference type="NCBI Taxonomy" id="486041"/>
    <lineage>
        <taxon>Eukaryota</taxon>
        <taxon>Fungi</taxon>
        <taxon>Dikarya</taxon>
        <taxon>Basidiomycota</taxon>
        <taxon>Agaricomycotina</taxon>
        <taxon>Agaricomycetes</taxon>
        <taxon>Agaricomycetidae</taxon>
        <taxon>Agaricales</taxon>
        <taxon>Agaricineae</taxon>
        <taxon>Hydnangiaceae</taxon>
        <taxon>Laccaria</taxon>
    </lineage>
</organism>
<evidence type="ECO:0000313" key="3">
    <source>
        <dbReference type="Proteomes" id="UP000001194"/>
    </source>
</evidence>
<gene>
    <name evidence="2" type="ORF">LACBIDRAFT_313684</name>
</gene>
<reference evidence="2 3" key="1">
    <citation type="journal article" date="2008" name="Nature">
        <title>The genome of Laccaria bicolor provides insights into mycorrhizal symbiosis.</title>
        <authorList>
            <person name="Martin F."/>
            <person name="Aerts A."/>
            <person name="Ahren D."/>
            <person name="Brun A."/>
            <person name="Danchin E.G.J."/>
            <person name="Duchaussoy F."/>
            <person name="Gibon J."/>
            <person name="Kohler A."/>
            <person name="Lindquist E."/>
            <person name="Pereda V."/>
            <person name="Salamov A."/>
            <person name="Shapiro H.J."/>
            <person name="Wuyts J."/>
            <person name="Blaudez D."/>
            <person name="Buee M."/>
            <person name="Brokstein P."/>
            <person name="Canbaeck B."/>
            <person name="Cohen D."/>
            <person name="Courty P.E."/>
            <person name="Coutinho P.M."/>
            <person name="Delaruelle C."/>
            <person name="Detter J.C."/>
            <person name="Deveau A."/>
            <person name="DiFazio S."/>
            <person name="Duplessis S."/>
            <person name="Fraissinet-Tachet L."/>
            <person name="Lucic E."/>
            <person name="Frey-Klett P."/>
            <person name="Fourrey C."/>
            <person name="Feussner I."/>
            <person name="Gay G."/>
            <person name="Grimwood J."/>
            <person name="Hoegger P.J."/>
            <person name="Jain P."/>
            <person name="Kilaru S."/>
            <person name="Labbe J."/>
            <person name="Lin Y.C."/>
            <person name="Legue V."/>
            <person name="Le Tacon F."/>
            <person name="Marmeisse R."/>
            <person name="Melayah D."/>
            <person name="Montanini B."/>
            <person name="Muratet M."/>
            <person name="Nehls U."/>
            <person name="Niculita-Hirzel H."/>
            <person name="Oudot-Le Secq M.P."/>
            <person name="Peter M."/>
            <person name="Quesneville H."/>
            <person name="Rajashekar B."/>
            <person name="Reich M."/>
            <person name="Rouhier N."/>
            <person name="Schmutz J."/>
            <person name="Yin T."/>
            <person name="Chalot M."/>
            <person name="Henrissat B."/>
            <person name="Kuees U."/>
            <person name="Lucas S."/>
            <person name="Van de Peer Y."/>
            <person name="Podila G.K."/>
            <person name="Polle A."/>
            <person name="Pukkila P.J."/>
            <person name="Richardson P.M."/>
            <person name="Rouze P."/>
            <person name="Sanders I.R."/>
            <person name="Stajich J.E."/>
            <person name="Tunlid A."/>
            <person name="Tuskan G."/>
            <person name="Grigoriev I.V."/>
        </authorList>
    </citation>
    <scope>NUCLEOTIDE SEQUENCE [LARGE SCALE GENOMIC DNA]</scope>
    <source>
        <strain evidence="3">S238N-H82 / ATCC MYA-4686</strain>
    </source>
</reference>
<dbReference type="AlphaFoldDB" id="B0D0K6"/>
<dbReference type="HOGENOM" id="CLU_2558660_0_0_1"/>
<protein>
    <submittedName>
        <fullName evidence="2">Predicted protein</fullName>
    </submittedName>
</protein>
<sequence length="82" mass="8679">MSEGHANLFASAIPENGSSSTMGSNPIGTNDEDQANPTGQDGPGTRDRANSVAQDENLNDDTGEIQIPLRNNESNDDLDEFT</sequence>
<proteinExistence type="predicted"/>
<evidence type="ECO:0000256" key="1">
    <source>
        <dbReference type="SAM" id="MobiDB-lite"/>
    </source>
</evidence>
<dbReference type="GeneID" id="6073415"/>
<feature type="compositionally biased region" description="Polar residues" evidence="1">
    <location>
        <begin position="16"/>
        <end position="28"/>
    </location>
</feature>
<dbReference type="EMBL" id="DS547095">
    <property type="protein sequence ID" value="EDR11478.1"/>
    <property type="molecule type" value="Genomic_DNA"/>
</dbReference>
<feature type="region of interest" description="Disordered" evidence="1">
    <location>
        <begin position="1"/>
        <end position="82"/>
    </location>
</feature>
<evidence type="ECO:0000313" key="2">
    <source>
        <dbReference type="EMBL" id="EDR11478.1"/>
    </source>
</evidence>
<name>B0D0K6_LACBS</name>
<dbReference type="KEGG" id="lbc:LACBIDRAFT_313684"/>
<dbReference type="RefSeq" id="XP_001877375.1">
    <property type="nucleotide sequence ID" value="XM_001877340.1"/>
</dbReference>
<dbReference type="Proteomes" id="UP000001194">
    <property type="component" value="Unassembled WGS sequence"/>
</dbReference>
<dbReference type="InParanoid" id="B0D0K6"/>
<keyword evidence="3" id="KW-1185">Reference proteome</keyword>
<accession>B0D0K6</accession>